<organism evidence="2 3">
    <name type="scientific">Micromonospora craterilacus</name>
    <dbReference type="NCBI Taxonomy" id="1655439"/>
    <lineage>
        <taxon>Bacteria</taxon>
        <taxon>Bacillati</taxon>
        <taxon>Actinomycetota</taxon>
        <taxon>Actinomycetes</taxon>
        <taxon>Micromonosporales</taxon>
        <taxon>Micromonosporaceae</taxon>
        <taxon>Micromonospora</taxon>
    </lineage>
</organism>
<protein>
    <submittedName>
        <fullName evidence="2">Uncharacterized protein</fullName>
    </submittedName>
</protein>
<gene>
    <name evidence="2" type="ORF">C1I95_07865</name>
</gene>
<keyword evidence="1" id="KW-0472">Membrane</keyword>
<feature type="transmembrane region" description="Helical" evidence="1">
    <location>
        <begin position="65"/>
        <end position="85"/>
    </location>
</feature>
<evidence type="ECO:0000313" key="2">
    <source>
        <dbReference type="EMBL" id="PZG21270.1"/>
    </source>
</evidence>
<evidence type="ECO:0000256" key="1">
    <source>
        <dbReference type="SAM" id="Phobius"/>
    </source>
</evidence>
<feature type="transmembrane region" description="Helical" evidence="1">
    <location>
        <begin position="33"/>
        <end position="53"/>
    </location>
</feature>
<dbReference type="EMBL" id="POTY01000032">
    <property type="protein sequence ID" value="PZG21270.1"/>
    <property type="molecule type" value="Genomic_DNA"/>
</dbReference>
<reference evidence="2 3" key="1">
    <citation type="submission" date="2018-01" db="EMBL/GenBank/DDBJ databases">
        <title>Draft genome sequence of Jishengella sp. NA12.</title>
        <authorList>
            <person name="Sahin N."/>
            <person name="Ay H."/>
            <person name="Saygin H."/>
        </authorList>
    </citation>
    <scope>NUCLEOTIDE SEQUENCE [LARGE SCALE GENOMIC DNA]</scope>
    <source>
        <strain evidence="2 3">NA12</strain>
    </source>
</reference>
<keyword evidence="1" id="KW-0812">Transmembrane</keyword>
<dbReference type="AlphaFoldDB" id="A0A2W2F6L4"/>
<name>A0A2W2F6L4_9ACTN</name>
<sequence length="116" mass="11981">MLTVAGVLVLALPDSLEGPRLVEFGPGHGPSTLDLVGIALLTPGASWLLAMLVRALPSLAYQPRTLFGLGAAGGLGLGLLLASVFAGFTGWWAIGALTLTAVELVLLARLWRAHRS</sequence>
<accession>A0A2W2F6L4</accession>
<dbReference type="Proteomes" id="UP000248924">
    <property type="component" value="Unassembled WGS sequence"/>
</dbReference>
<evidence type="ECO:0000313" key="3">
    <source>
        <dbReference type="Proteomes" id="UP000248924"/>
    </source>
</evidence>
<proteinExistence type="predicted"/>
<keyword evidence="3" id="KW-1185">Reference proteome</keyword>
<keyword evidence="1" id="KW-1133">Transmembrane helix</keyword>
<feature type="transmembrane region" description="Helical" evidence="1">
    <location>
        <begin position="91"/>
        <end position="111"/>
    </location>
</feature>
<comment type="caution">
    <text evidence="2">The sequence shown here is derived from an EMBL/GenBank/DDBJ whole genome shotgun (WGS) entry which is preliminary data.</text>
</comment>